<keyword evidence="1" id="KW-0812">Transmembrane</keyword>
<feature type="non-terminal residue" evidence="2">
    <location>
        <position position="1"/>
    </location>
</feature>
<feature type="transmembrane region" description="Helical" evidence="1">
    <location>
        <begin position="43"/>
        <end position="69"/>
    </location>
</feature>
<evidence type="ECO:0000256" key="1">
    <source>
        <dbReference type="SAM" id="Phobius"/>
    </source>
</evidence>
<reference evidence="2" key="1">
    <citation type="journal article" date="2017" name="Front. Cell. Infect. Microbiol.">
        <title>The Distinct Transcriptional Response of the Midgut of Amblyomma sculptum and Amblyomma aureolatum Ticks to Rickettsia rickettsii Correlates to Their Differences in Susceptibility to Infection.</title>
        <authorList>
            <person name="Martins L.A."/>
            <person name="Galletti M.F.B.M."/>
            <person name="Ribeiro J.M."/>
            <person name="Fujita A."/>
            <person name="Costa F.B."/>
            <person name="Labruna M.B."/>
            <person name="Daffre S."/>
            <person name="Fogaca A.C."/>
        </authorList>
    </citation>
    <scope>NUCLEOTIDE SEQUENCE</scope>
</reference>
<proteinExistence type="evidence at transcript level"/>
<dbReference type="EMBL" id="GFAC01006022">
    <property type="protein sequence ID" value="JAT93166.1"/>
    <property type="molecule type" value="mRNA"/>
</dbReference>
<dbReference type="AlphaFoldDB" id="A0A1E1X286"/>
<keyword evidence="1" id="KW-0472">Membrane</keyword>
<feature type="non-terminal residue" evidence="2">
    <location>
        <position position="93"/>
    </location>
</feature>
<evidence type="ECO:0000313" key="2">
    <source>
        <dbReference type="EMBL" id="JAT93166.1"/>
    </source>
</evidence>
<sequence>TKCLTCVCVQIFSKHVVLATSKCRASQGNLVLANRSAALRIRFAAMATVMSCQLVQLVCEIFMLLHLLVAIASISLPFVTSDAQSGSACHFAL</sequence>
<protein>
    <submittedName>
        <fullName evidence="2">Uncharacterized protein</fullName>
    </submittedName>
</protein>
<keyword evidence="1" id="KW-1133">Transmembrane helix</keyword>
<accession>A0A1E1X286</accession>
<name>A0A1E1X286_9ACAR</name>
<organism evidence="2">
    <name type="scientific">Amblyomma aureolatum</name>
    <dbReference type="NCBI Taxonomy" id="187763"/>
    <lineage>
        <taxon>Eukaryota</taxon>
        <taxon>Metazoa</taxon>
        <taxon>Ecdysozoa</taxon>
        <taxon>Arthropoda</taxon>
        <taxon>Chelicerata</taxon>
        <taxon>Arachnida</taxon>
        <taxon>Acari</taxon>
        <taxon>Parasitiformes</taxon>
        <taxon>Ixodida</taxon>
        <taxon>Ixodoidea</taxon>
        <taxon>Ixodidae</taxon>
        <taxon>Amblyomminae</taxon>
        <taxon>Amblyomma</taxon>
    </lineage>
</organism>